<organism evidence="1 2">
    <name type="scientific">Haliscomenobacter hydrossis (strain ATCC 27775 / DSM 1100 / LMG 10767 / O)</name>
    <dbReference type="NCBI Taxonomy" id="760192"/>
    <lineage>
        <taxon>Bacteria</taxon>
        <taxon>Pseudomonadati</taxon>
        <taxon>Bacteroidota</taxon>
        <taxon>Saprospiria</taxon>
        <taxon>Saprospirales</taxon>
        <taxon>Haliscomenobacteraceae</taxon>
        <taxon>Haliscomenobacter</taxon>
    </lineage>
</organism>
<dbReference type="Proteomes" id="UP000008461">
    <property type="component" value="Chromosome"/>
</dbReference>
<dbReference type="AlphaFoldDB" id="F4L5Q2"/>
<keyword evidence="2" id="KW-1185">Reference proteome</keyword>
<dbReference type="KEGG" id="hhy:Halhy_4039"/>
<protein>
    <submittedName>
        <fullName evidence="1">PemK family protein</fullName>
    </submittedName>
</protein>
<dbReference type="SUPFAM" id="SSF50118">
    <property type="entry name" value="Cell growth inhibitor/plasmid maintenance toxic component"/>
    <property type="match status" value="1"/>
</dbReference>
<dbReference type="HOGENOM" id="CLU_121823_1_2_10"/>
<dbReference type="eggNOG" id="COG2337">
    <property type="taxonomic scope" value="Bacteria"/>
</dbReference>
<dbReference type="RefSeq" id="WP_013766425.1">
    <property type="nucleotide sequence ID" value="NC_015510.1"/>
</dbReference>
<accession>F4L5Q2</accession>
<proteinExistence type="predicted"/>
<name>F4L5Q2_HALH1</name>
<dbReference type="InterPro" id="IPR003477">
    <property type="entry name" value="PemK-like"/>
</dbReference>
<sequence>MSRYSRADILMVDFGSTPNEARGHEQAFVRPALVVQVFENSKLLVVVPFSSRSYAVQAFPVVMIPANTGGLTQDSWALCHQVRSVSEMRVKRQLGTLPALEFEMVVEVLSDFLEL</sequence>
<dbReference type="Pfam" id="PF02452">
    <property type="entry name" value="PemK_toxin"/>
    <property type="match status" value="1"/>
</dbReference>
<reference evidence="1 2" key="1">
    <citation type="journal article" date="2011" name="Stand. Genomic Sci.">
        <title>Complete genome sequence of Haliscomenobacter hydrossis type strain (O).</title>
        <authorList>
            <consortium name="US DOE Joint Genome Institute (JGI-PGF)"/>
            <person name="Daligault H."/>
            <person name="Lapidus A."/>
            <person name="Zeytun A."/>
            <person name="Nolan M."/>
            <person name="Lucas S."/>
            <person name="Del Rio T.G."/>
            <person name="Tice H."/>
            <person name="Cheng J.F."/>
            <person name="Tapia R."/>
            <person name="Han C."/>
            <person name="Goodwin L."/>
            <person name="Pitluck S."/>
            <person name="Liolios K."/>
            <person name="Pagani I."/>
            <person name="Ivanova N."/>
            <person name="Huntemann M."/>
            <person name="Mavromatis K."/>
            <person name="Mikhailova N."/>
            <person name="Pati A."/>
            <person name="Chen A."/>
            <person name="Palaniappan K."/>
            <person name="Land M."/>
            <person name="Hauser L."/>
            <person name="Brambilla E.M."/>
            <person name="Rohde M."/>
            <person name="Verbarg S."/>
            <person name="Goker M."/>
            <person name="Bristow J."/>
            <person name="Eisen J.A."/>
            <person name="Markowitz V."/>
            <person name="Hugenholtz P."/>
            <person name="Kyrpides N.C."/>
            <person name="Klenk H.P."/>
            <person name="Woyke T."/>
        </authorList>
    </citation>
    <scope>NUCLEOTIDE SEQUENCE [LARGE SCALE GENOMIC DNA]</scope>
    <source>
        <strain evidence="2">ATCC 27775 / DSM 1100 / LMG 10767 / O</strain>
    </source>
</reference>
<gene>
    <name evidence="1" type="ordered locus">Halhy_4039</name>
</gene>
<dbReference type="GO" id="GO:0016075">
    <property type="term" value="P:rRNA catabolic process"/>
    <property type="evidence" value="ECO:0007669"/>
    <property type="project" value="TreeGrafter"/>
</dbReference>
<dbReference type="STRING" id="760192.Halhy_4039"/>
<dbReference type="GO" id="GO:0004521">
    <property type="term" value="F:RNA endonuclease activity"/>
    <property type="evidence" value="ECO:0007669"/>
    <property type="project" value="TreeGrafter"/>
</dbReference>
<dbReference type="InterPro" id="IPR011067">
    <property type="entry name" value="Plasmid_toxin/cell-grow_inhib"/>
</dbReference>
<dbReference type="OrthoDB" id="9808744at2"/>
<evidence type="ECO:0000313" key="2">
    <source>
        <dbReference type="Proteomes" id="UP000008461"/>
    </source>
</evidence>
<dbReference type="GO" id="GO:0006402">
    <property type="term" value="P:mRNA catabolic process"/>
    <property type="evidence" value="ECO:0007669"/>
    <property type="project" value="TreeGrafter"/>
</dbReference>
<reference key="2">
    <citation type="submission" date="2011-04" db="EMBL/GenBank/DDBJ databases">
        <title>Complete sequence of chromosome of Haliscomenobacter hydrossis DSM 1100.</title>
        <authorList>
            <consortium name="US DOE Joint Genome Institute (JGI-PGF)"/>
            <person name="Lucas S."/>
            <person name="Han J."/>
            <person name="Lapidus A."/>
            <person name="Bruce D."/>
            <person name="Goodwin L."/>
            <person name="Pitluck S."/>
            <person name="Peters L."/>
            <person name="Kyrpides N."/>
            <person name="Mavromatis K."/>
            <person name="Ivanova N."/>
            <person name="Ovchinnikova G."/>
            <person name="Pagani I."/>
            <person name="Daligault H."/>
            <person name="Detter J.C."/>
            <person name="Han C."/>
            <person name="Land M."/>
            <person name="Hauser L."/>
            <person name="Markowitz V."/>
            <person name="Cheng J.-F."/>
            <person name="Hugenholtz P."/>
            <person name="Woyke T."/>
            <person name="Wu D."/>
            <person name="Verbarg S."/>
            <person name="Frueling A."/>
            <person name="Brambilla E."/>
            <person name="Klenk H.-P."/>
            <person name="Eisen J.A."/>
        </authorList>
    </citation>
    <scope>NUCLEOTIDE SEQUENCE</scope>
    <source>
        <strain>DSM 1100</strain>
    </source>
</reference>
<dbReference type="GO" id="GO:0003677">
    <property type="term" value="F:DNA binding"/>
    <property type="evidence" value="ECO:0007669"/>
    <property type="project" value="InterPro"/>
</dbReference>
<dbReference type="PANTHER" id="PTHR33988">
    <property type="entry name" value="ENDORIBONUCLEASE MAZF-RELATED"/>
    <property type="match status" value="1"/>
</dbReference>
<dbReference type="EMBL" id="CP002691">
    <property type="protein sequence ID" value="AEE51887.1"/>
    <property type="molecule type" value="Genomic_DNA"/>
</dbReference>
<dbReference type="Gene3D" id="2.30.30.110">
    <property type="match status" value="1"/>
</dbReference>
<evidence type="ECO:0000313" key="1">
    <source>
        <dbReference type="EMBL" id="AEE51887.1"/>
    </source>
</evidence>